<dbReference type="OrthoDB" id="9802365at2"/>
<evidence type="ECO:0000256" key="4">
    <source>
        <dbReference type="ARBA" id="ARBA00012045"/>
    </source>
</evidence>
<evidence type="ECO:0000256" key="2">
    <source>
        <dbReference type="ARBA" id="ARBA00002933"/>
    </source>
</evidence>
<organism evidence="16 17">
    <name type="scientific">Lichenibacterium ramalinae</name>
    <dbReference type="NCBI Taxonomy" id="2316527"/>
    <lineage>
        <taxon>Bacteria</taxon>
        <taxon>Pseudomonadati</taxon>
        <taxon>Pseudomonadota</taxon>
        <taxon>Alphaproteobacteria</taxon>
        <taxon>Hyphomicrobiales</taxon>
        <taxon>Lichenihabitantaceae</taxon>
        <taxon>Lichenibacterium</taxon>
    </lineage>
</organism>
<dbReference type="InterPro" id="IPR044298">
    <property type="entry name" value="MIG/MutY"/>
</dbReference>
<keyword evidence="12" id="KW-0234">DNA repair</keyword>
<dbReference type="SMART" id="SM00478">
    <property type="entry name" value="ENDO3c"/>
    <property type="match status" value="1"/>
</dbReference>
<dbReference type="Pfam" id="PF00730">
    <property type="entry name" value="HhH-GPD"/>
    <property type="match status" value="1"/>
</dbReference>
<evidence type="ECO:0000256" key="6">
    <source>
        <dbReference type="ARBA" id="ARBA00022485"/>
    </source>
</evidence>
<dbReference type="Gene3D" id="1.10.1670.10">
    <property type="entry name" value="Helix-hairpin-Helix base-excision DNA repair enzymes (C-terminal)"/>
    <property type="match status" value="1"/>
</dbReference>
<feature type="domain" description="HhH-GPD" evidence="15">
    <location>
        <begin position="44"/>
        <end position="193"/>
    </location>
</feature>
<name>A0A4Q2RBT5_9HYPH</name>
<dbReference type="InterPro" id="IPR029119">
    <property type="entry name" value="MutY_C"/>
</dbReference>
<dbReference type="EC" id="3.2.2.31" evidence="4 14"/>
<dbReference type="CDD" id="cd00056">
    <property type="entry name" value="ENDO3c"/>
    <property type="match status" value="1"/>
</dbReference>
<keyword evidence="6" id="KW-0004">4Fe-4S</keyword>
<dbReference type="NCBIfam" id="TIGR01084">
    <property type="entry name" value="mutY"/>
    <property type="match status" value="1"/>
</dbReference>
<comment type="catalytic activity">
    <reaction evidence="1 14">
        <text>Hydrolyzes free adenine bases from 7,8-dihydro-8-oxoguanine:adenine mismatched double-stranded DNA, leaving an apurinic site.</text>
        <dbReference type="EC" id="3.2.2.31"/>
    </reaction>
</comment>
<keyword evidence="10 14" id="KW-0408">Iron</keyword>
<dbReference type="InterPro" id="IPR005760">
    <property type="entry name" value="A/G_AdeGlyc_MutY"/>
</dbReference>
<dbReference type="Gene3D" id="1.10.340.30">
    <property type="entry name" value="Hypothetical protein, domain 2"/>
    <property type="match status" value="1"/>
</dbReference>
<evidence type="ECO:0000256" key="14">
    <source>
        <dbReference type="RuleBase" id="RU365096"/>
    </source>
</evidence>
<evidence type="ECO:0000256" key="10">
    <source>
        <dbReference type="ARBA" id="ARBA00023004"/>
    </source>
</evidence>
<evidence type="ECO:0000259" key="15">
    <source>
        <dbReference type="SMART" id="SM00478"/>
    </source>
</evidence>
<comment type="caution">
    <text evidence="16">The sequence shown here is derived from an EMBL/GenBank/DDBJ whole genome shotgun (WGS) entry which is preliminary data.</text>
</comment>
<evidence type="ECO:0000256" key="12">
    <source>
        <dbReference type="ARBA" id="ARBA00023204"/>
    </source>
</evidence>
<keyword evidence="13 14" id="KW-0326">Glycosidase</keyword>
<comment type="function">
    <text evidence="2">Adenine glycosylase active on G-A mispairs. MutY also corrects error-prone DNA synthesis past GO lesions which are due to the oxidatively damaged form of guanine: 7,8-dihydro-8-oxoguanine (8-oxo-dGTP).</text>
</comment>
<dbReference type="EMBL" id="QYBC01000015">
    <property type="protein sequence ID" value="RYB03210.1"/>
    <property type="molecule type" value="Genomic_DNA"/>
</dbReference>
<dbReference type="InterPro" id="IPR004035">
    <property type="entry name" value="Endouclease-III_FeS-bd_BS"/>
</dbReference>
<evidence type="ECO:0000256" key="7">
    <source>
        <dbReference type="ARBA" id="ARBA00022723"/>
    </source>
</evidence>
<dbReference type="FunFam" id="1.10.340.30:FF:000002">
    <property type="entry name" value="Adenine DNA glycosylase"/>
    <property type="match status" value="1"/>
</dbReference>
<accession>A0A4Q2RBT5</accession>
<dbReference type="AlphaFoldDB" id="A0A4Q2RBT5"/>
<dbReference type="InterPro" id="IPR015797">
    <property type="entry name" value="NUDIX_hydrolase-like_dom_sf"/>
</dbReference>
<evidence type="ECO:0000256" key="11">
    <source>
        <dbReference type="ARBA" id="ARBA00023014"/>
    </source>
</evidence>
<dbReference type="SUPFAM" id="SSF48150">
    <property type="entry name" value="DNA-glycosylase"/>
    <property type="match status" value="1"/>
</dbReference>
<keyword evidence="9" id="KW-0378">Hydrolase</keyword>
<sequence length="365" mass="38682">MPASPAAETAALLAWYDRHRRALPWRATGRAGPDPYAVWLSEVMLQQTTVAAVKGFYARFLALWPDVAALAAAPREAVLKEWAGLGYYARARNLHDCAQAVVERHGGRFPSTEAALRALPGIGDYTAAAVAAIAFGEVATVVDGNVERVMTRLRAVETPVPAARPEIKRLTAALVPPGRPGDFAQATMDLGATICTPRSPACALCPLAGSCAAHAAGTELRYPRKLPKKATPRRFGAMAVVERQDGAVLVRTRPAKGLLGGMTEFFGSDWGAASPDAAAMAQASDAALRAVGTVEHVFTHFALTLDVYRGRSHGGLAPEGCRWVTREALAREPIPNVFTKVWEAASAVVPVVPVVPDGLRLVGLE</sequence>
<dbReference type="PANTHER" id="PTHR42944:SF1">
    <property type="entry name" value="ADENINE DNA GLYCOSYLASE"/>
    <property type="match status" value="1"/>
</dbReference>
<evidence type="ECO:0000313" key="17">
    <source>
        <dbReference type="Proteomes" id="UP000289411"/>
    </source>
</evidence>
<dbReference type="InterPro" id="IPR023170">
    <property type="entry name" value="HhH_base_excis_C"/>
</dbReference>
<comment type="cofactor">
    <cofactor evidence="14">
        <name>[4Fe-4S] cluster</name>
        <dbReference type="ChEBI" id="CHEBI:49883"/>
    </cofactor>
    <text evidence="14">Binds 1 [4Fe-4S] cluster.</text>
</comment>
<evidence type="ECO:0000256" key="5">
    <source>
        <dbReference type="ARBA" id="ARBA00022023"/>
    </source>
</evidence>
<evidence type="ECO:0000256" key="1">
    <source>
        <dbReference type="ARBA" id="ARBA00000843"/>
    </source>
</evidence>
<dbReference type="InterPro" id="IPR011257">
    <property type="entry name" value="DNA_glycosylase"/>
</dbReference>
<keyword evidence="7" id="KW-0479">Metal-binding</keyword>
<keyword evidence="11" id="KW-0411">Iron-sulfur</keyword>
<dbReference type="SUPFAM" id="SSF55811">
    <property type="entry name" value="Nudix"/>
    <property type="match status" value="1"/>
</dbReference>
<dbReference type="GO" id="GO:0051539">
    <property type="term" value="F:4 iron, 4 sulfur cluster binding"/>
    <property type="evidence" value="ECO:0007669"/>
    <property type="project" value="UniProtKB-UniRule"/>
</dbReference>
<evidence type="ECO:0000313" key="16">
    <source>
        <dbReference type="EMBL" id="RYB03210.1"/>
    </source>
</evidence>
<keyword evidence="17" id="KW-1185">Reference proteome</keyword>
<dbReference type="CDD" id="cd03431">
    <property type="entry name" value="NUDIX_DNA_Glycosylase_C-MutY"/>
    <property type="match status" value="1"/>
</dbReference>
<evidence type="ECO:0000256" key="13">
    <source>
        <dbReference type="ARBA" id="ARBA00023295"/>
    </source>
</evidence>
<evidence type="ECO:0000256" key="9">
    <source>
        <dbReference type="ARBA" id="ARBA00022801"/>
    </source>
</evidence>
<dbReference type="PANTHER" id="PTHR42944">
    <property type="entry name" value="ADENINE DNA GLYCOSYLASE"/>
    <property type="match status" value="1"/>
</dbReference>
<dbReference type="GO" id="GO:0006298">
    <property type="term" value="P:mismatch repair"/>
    <property type="evidence" value="ECO:0007669"/>
    <property type="project" value="TreeGrafter"/>
</dbReference>
<dbReference type="Proteomes" id="UP000289411">
    <property type="component" value="Unassembled WGS sequence"/>
</dbReference>
<reference evidence="16 17" key="1">
    <citation type="submission" date="2018-09" db="EMBL/GenBank/DDBJ databases">
        <authorList>
            <person name="Grouzdev D.S."/>
            <person name="Krutkina M.S."/>
        </authorList>
    </citation>
    <scope>NUCLEOTIDE SEQUENCE [LARGE SCALE GENOMIC DNA]</scope>
    <source>
        <strain evidence="16 17">RmlP001</strain>
    </source>
</reference>
<keyword evidence="8 14" id="KW-0227">DNA damage</keyword>
<gene>
    <name evidence="16" type="primary">mutY</name>
    <name evidence="16" type="ORF">D3272_17445</name>
</gene>
<dbReference type="PROSITE" id="PS01155">
    <property type="entry name" value="ENDONUCLEASE_III_2"/>
    <property type="match status" value="1"/>
</dbReference>
<evidence type="ECO:0000256" key="3">
    <source>
        <dbReference type="ARBA" id="ARBA00008343"/>
    </source>
</evidence>
<dbReference type="GO" id="GO:0035485">
    <property type="term" value="F:adenine/guanine mispair binding"/>
    <property type="evidence" value="ECO:0007669"/>
    <property type="project" value="TreeGrafter"/>
</dbReference>
<dbReference type="RefSeq" id="WP_129220499.1">
    <property type="nucleotide sequence ID" value="NZ_QYBC01000015.1"/>
</dbReference>
<dbReference type="SMART" id="SM00525">
    <property type="entry name" value="FES"/>
    <property type="match status" value="1"/>
</dbReference>
<dbReference type="InterPro" id="IPR004036">
    <property type="entry name" value="Endonuclease-III-like_CS2"/>
</dbReference>
<dbReference type="InterPro" id="IPR003265">
    <property type="entry name" value="HhH-GPD_domain"/>
</dbReference>
<dbReference type="Pfam" id="PF14815">
    <property type="entry name" value="NUDIX_4"/>
    <property type="match status" value="1"/>
</dbReference>
<protein>
    <recommendedName>
        <fullName evidence="5 14">Adenine DNA glycosylase</fullName>
        <ecNumber evidence="4 14">3.2.2.31</ecNumber>
    </recommendedName>
</protein>
<comment type="similarity">
    <text evidence="3 14">Belongs to the Nth/MutY family.</text>
</comment>
<dbReference type="GO" id="GO:0034039">
    <property type="term" value="F:8-oxo-7,8-dihydroguanine DNA N-glycosylase activity"/>
    <property type="evidence" value="ECO:0007669"/>
    <property type="project" value="TreeGrafter"/>
</dbReference>
<dbReference type="Pfam" id="PF10576">
    <property type="entry name" value="EndIII_4Fe-2S"/>
    <property type="match status" value="1"/>
</dbReference>
<dbReference type="Gene3D" id="3.90.79.10">
    <property type="entry name" value="Nucleoside Triphosphate Pyrophosphohydrolase"/>
    <property type="match status" value="1"/>
</dbReference>
<dbReference type="GO" id="GO:0046872">
    <property type="term" value="F:metal ion binding"/>
    <property type="evidence" value="ECO:0007669"/>
    <property type="project" value="UniProtKB-UniRule"/>
</dbReference>
<proteinExistence type="inferred from homology"/>
<reference evidence="16 17" key="2">
    <citation type="submission" date="2019-02" db="EMBL/GenBank/DDBJ databases">
        <title>'Lichenibacterium ramalinii' gen. nov. sp. nov., 'Lichenibacterium minor' gen. nov. sp. nov.</title>
        <authorList>
            <person name="Pankratov T."/>
        </authorList>
    </citation>
    <scope>NUCLEOTIDE SEQUENCE [LARGE SCALE GENOMIC DNA]</scope>
    <source>
        <strain evidence="16 17">RmlP001</strain>
    </source>
</reference>
<dbReference type="GO" id="GO:0000701">
    <property type="term" value="F:purine-specific mismatch base pair DNA N-glycosylase activity"/>
    <property type="evidence" value="ECO:0007669"/>
    <property type="project" value="UniProtKB-EC"/>
</dbReference>
<dbReference type="GO" id="GO:0032357">
    <property type="term" value="F:oxidized purine DNA binding"/>
    <property type="evidence" value="ECO:0007669"/>
    <property type="project" value="TreeGrafter"/>
</dbReference>
<dbReference type="PROSITE" id="PS00764">
    <property type="entry name" value="ENDONUCLEASE_III_1"/>
    <property type="match status" value="1"/>
</dbReference>
<dbReference type="InterPro" id="IPR003651">
    <property type="entry name" value="Endonuclease3_FeS-loop_motif"/>
</dbReference>
<evidence type="ECO:0000256" key="8">
    <source>
        <dbReference type="ARBA" id="ARBA00022763"/>
    </source>
</evidence>
<dbReference type="GO" id="GO:0006284">
    <property type="term" value="P:base-excision repair"/>
    <property type="evidence" value="ECO:0007669"/>
    <property type="project" value="UniProtKB-UniRule"/>
</dbReference>